<proteinExistence type="predicted"/>
<gene>
    <name evidence="1" type="ORF">Vafri_12793</name>
</gene>
<sequence>MYCNLNVRQPWKEWPLGPITHGAVLHYNYQPQNPHNDTPVLRSATYLWRFVLGSFYGLPLTSDNSWETRGHDLGPGRGFPTLYCSLNNNMLCQVRPTIVAISLLLEGLSPAF</sequence>
<organism evidence="1 2">
    <name type="scientific">Volvox africanus</name>
    <dbReference type="NCBI Taxonomy" id="51714"/>
    <lineage>
        <taxon>Eukaryota</taxon>
        <taxon>Viridiplantae</taxon>
        <taxon>Chlorophyta</taxon>
        <taxon>core chlorophytes</taxon>
        <taxon>Chlorophyceae</taxon>
        <taxon>CS clade</taxon>
        <taxon>Chlamydomonadales</taxon>
        <taxon>Volvocaceae</taxon>
        <taxon>Volvox</taxon>
    </lineage>
</organism>
<evidence type="ECO:0000313" key="1">
    <source>
        <dbReference type="EMBL" id="GIL57592.1"/>
    </source>
</evidence>
<keyword evidence="2" id="KW-1185">Reference proteome</keyword>
<accession>A0A8J4BAY5</accession>
<protein>
    <submittedName>
        <fullName evidence="1">Uncharacterized protein</fullName>
    </submittedName>
</protein>
<reference evidence="1" key="1">
    <citation type="journal article" date="2021" name="Proc. Natl. Acad. Sci. U.S.A.">
        <title>Three genomes in the algal genus Volvox reveal the fate of a haploid sex-determining region after a transition to homothallism.</title>
        <authorList>
            <person name="Yamamoto K."/>
            <person name="Hamaji T."/>
            <person name="Kawai-Toyooka H."/>
            <person name="Matsuzaki R."/>
            <person name="Takahashi F."/>
            <person name="Nishimura Y."/>
            <person name="Kawachi M."/>
            <person name="Noguchi H."/>
            <person name="Minakuchi Y."/>
            <person name="Umen J.G."/>
            <person name="Toyoda A."/>
            <person name="Nozaki H."/>
        </authorList>
    </citation>
    <scope>NUCLEOTIDE SEQUENCE</scope>
    <source>
        <strain evidence="1">NIES-3780</strain>
    </source>
</reference>
<name>A0A8J4BAY5_9CHLO</name>
<evidence type="ECO:0000313" key="2">
    <source>
        <dbReference type="Proteomes" id="UP000747399"/>
    </source>
</evidence>
<comment type="caution">
    <text evidence="1">The sequence shown here is derived from an EMBL/GenBank/DDBJ whole genome shotgun (WGS) entry which is preliminary data.</text>
</comment>
<dbReference type="EMBL" id="BNCO01000028">
    <property type="protein sequence ID" value="GIL57592.1"/>
    <property type="molecule type" value="Genomic_DNA"/>
</dbReference>
<dbReference type="AlphaFoldDB" id="A0A8J4BAY5"/>
<dbReference type="Proteomes" id="UP000747399">
    <property type="component" value="Unassembled WGS sequence"/>
</dbReference>